<feature type="signal peptide" evidence="1">
    <location>
        <begin position="1"/>
        <end position="21"/>
    </location>
</feature>
<feature type="domain" description="Sporulation protein YpeB N-terminal" evidence="3">
    <location>
        <begin position="28"/>
        <end position="117"/>
    </location>
</feature>
<dbReference type="AlphaFoldDB" id="A0A511ZB99"/>
<reference evidence="4 5" key="1">
    <citation type="submission" date="2019-07" db="EMBL/GenBank/DDBJ databases">
        <title>Whole genome shotgun sequence of Sporosarcina luteola NBRC 105378.</title>
        <authorList>
            <person name="Hosoyama A."/>
            <person name="Uohara A."/>
            <person name="Ohji S."/>
            <person name="Ichikawa N."/>
        </authorList>
    </citation>
    <scope>NUCLEOTIDE SEQUENCE [LARGE SCALE GENOMIC DNA]</scope>
    <source>
        <strain evidence="4 5">NBRC 105378</strain>
    </source>
</reference>
<name>A0A511ZB99_9BACL</name>
<comment type="caution">
    <text evidence="4">The sequence shown here is derived from an EMBL/GenBank/DDBJ whole genome shotgun (WGS) entry which is preliminary data.</text>
</comment>
<dbReference type="Pfam" id="PF20769">
    <property type="entry name" value="YPEB_N"/>
    <property type="match status" value="1"/>
</dbReference>
<dbReference type="Pfam" id="PF14620">
    <property type="entry name" value="YPEB_PepSY1-2"/>
    <property type="match status" value="1"/>
</dbReference>
<feature type="chain" id="PRO_5021760949" description="Germination protein YpeB" evidence="1">
    <location>
        <begin position="22"/>
        <end position="430"/>
    </location>
</feature>
<proteinExistence type="predicted"/>
<dbReference type="OrthoDB" id="2372097at2"/>
<evidence type="ECO:0000313" key="4">
    <source>
        <dbReference type="EMBL" id="GEN84722.1"/>
    </source>
</evidence>
<sequence>MTMKKMVFVLAYALIVVSVFAFTKTTENSKLSLALSNQYAKKMADASEKLDELDSALKQTLLFNNSDGSQKAREDIWRLSSDIKSSVASLPLDASFSTSWMNYLGRIGNYAKEADRSVEPDEYYKVMSQASKNLGVMQDEWTLATAGLVDGKYSMDEWTNRLNATNPDVDWSNMGESIKQYTETDFPLTASESDAMKKKELKNIDEAKVTQEVAVERFKTVFPTVSNEVIGVEKSMPGSPYPFFHIRFADGESIGYIDITEKGGHVLSYLSERPFGKDSLSFDEIKKRAEDFLVAANYKDLVYEESRENSTAWHFVFVRKEPFYGAKVFSDVIHVKVAKDNGDVIGLNAAEYIRKEKLHRQSVKKMDWNEFFHKDVKIVNDELAYVENERLEQRLSHYLTVTRDEHGTIGTYNVIVDAETAEVIKTEKLN</sequence>
<dbReference type="Proteomes" id="UP000321901">
    <property type="component" value="Unassembled WGS sequence"/>
</dbReference>
<dbReference type="GO" id="GO:0009847">
    <property type="term" value="P:spore germination"/>
    <property type="evidence" value="ECO:0007669"/>
    <property type="project" value="InterPro"/>
</dbReference>
<gene>
    <name evidence="4" type="ORF">SLU01_30340</name>
</gene>
<accession>A0A511ZB99</accession>
<keyword evidence="5" id="KW-1185">Reference proteome</keyword>
<dbReference type="EMBL" id="BJYL01000045">
    <property type="protein sequence ID" value="GEN84722.1"/>
    <property type="molecule type" value="Genomic_DNA"/>
</dbReference>
<protein>
    <recommendedName>
        <fullName evidence="6">Germination protein YpeB</fullName>
    </recommendedName>
</protein>
<dbReference type="InterPro" id="IPR048402">
    <property type="entry name" value="YpeB_N"/>
</dbReference>
<feature type="domain" description="Sporulation protein YpeB PepSY1 and PepSY2" evidence="2">
    <location>
        <begin position="171"/>
        <end position="357"/>
    </location>
</feature>
<dbReference type="InterPro" id="IPR014239">
    <property type="entry name" value="YpeB_PepSY1-2"/>
</dbReference>
<organism evidence="4 5">
    <name type="scientific">Sporosarcina luteola</name>
    <dbReference type="NCBI Taxonomy" id="582850"/>
    <lineage>
        <taxon>Bacteria</taxon>
        <taxon>Bacillati</taxon>
        <taxon>Bacillota</taxon>
        <taxon>Bacilli</taxon>
        <taxon>Bacillales</taxon>
        <taxon>Caryophanaceae</taxon>
        <taxon>Sporosarcina</taxon>
    </lineage>
</organism>
<evidence type="ECO:0008006" key="6">
    <source>
        <dbReference type="Google" id="ProtNLM"/>
    </source>
</evidence>
<keyword evidence="1" id="KW-0732">Signal</keyword>
<evidence type="ECO:0000259" key="2">
    <source>
        <dbReference type="Pfam" id="PF14620"/>
    </source>
</evidence>
<evidence type="ECO:0000256" key="1">
    <source>
        <dbReference type="SAM" id="SignalP"/>
    </source>
</evidence>
<evidence type="ECO:0000313" key="5">
    <source>
        <dbReference type="Proteomes" id="UP000321901"/>
    </source>
</evidence>
<evidence type="ECO:0000259" key="3">
    <source>
        <dbReference type="Pfam" id="PF20769"/>
    </source>
</evidence>